<dbReference type="EMBL" id="VCIZ01000002">
    <property type="protein sequence ID" value="TSP13690.1"/>
    <property type="molecule type" value="Genomic_DNA"/>
</dbReference>
<feature type="region of interest" description="Disordered" evidence="4">
    <location>
        <begin position="1"/>
        <end position="22"/>
    </location>
</feature>
<gene>
    <name evidence="7" type="ORF">FGG12_04180</name>
    <name evidence="8" type="ORF">M5D45_26645</name>
</gene>
<evidence type="ECO:0000256" key="1">
    <source>
        <dbReference type="ARBA" id="ARBA00023015"/>
    </source>
</evidence>
<reference evidence="8" key="3">
    <citation type="submission" date="2022-05" db="EMBL/GenBank/DDBJ databases">
        <authorList>
            <person name="Kunte H.-J."/>
        </authorList>
    </citation>
    <scope>NUCLEOTIDE SEQUENCE</scope>
    <source>
        <strain evidence="8">G5</strain>
    </source>
</reference>
<feature type="domain" description="IclR-ED" evidence="6">
    <location>
        <begin position="95"/>
        <end position="278"/>
    </location>
</feature>
<evidence type="ECO:0000256" key="3">
    <source>
        <dbReference type="ARBA" id="ARBA00023163"/>
    </source>
</evidence>
<name>A0AAE9L4H9_9BURK</name>
<dbReference type="GO" id="GO:0003677">
    <property type="term" value="F:DNA binding"/>
    <property type="evidence" value="ECO:0007669"/>
    <property type="project" value="UniProtKB-KW"/>
</dbReference>
<proteinExistence type="predicted"/>
<evidence type="ECO:0000313" key="7">
    <source>
        <dbReference type="EMBL" id="TSP13690.1"/>
    </source>
</evidence>
<dbReference type="SMART" id="SM00346">
    <property type="entry name" value="HTH_ICLR"/>
    <property type="match status" value="1"/>
</dbReference>
<accession>A0AAE9L4H9</accession>
<evidence type="ECO:0000259" key="5">
    <source>
        <dbReference type="PROSITE" id="PS51077"/>
    </source>
</evidence>
<keyword evidence="3" id="KW-0804">Transcription</keyword>
<dbReference type="Proteomes" id="UP001056132">
    <property type="component" value="Chromosome 2"/>
</dbReference>
<dbReference type="Proteomes" id="UP000318943">
    <property type="component" value="Unassembled WGS sequence"/>
</dbReference>
<dbReference type="InterPro" id="IPR050707">
    <property type="entry name" value="HTH_MetabolicPath_Reg"/>
</dbReference>
<dbReference type="GO" id="GO:0003700">
    <property type="term" value="F:DNA-binding transcription factor activity"/>
    <property type="evidence" value="ECO:0007669"/>
    <property type="project" value="TreeGrafter"/>
</dbReference>
<dbReference type="PANTHER" id="PTHR30136">
    <property type="entry name" value="HELIX-TURN-HELIX TRANSCRIPTIONAL REGULATOR, ICLR FAMILY"/>
    <property type="match status" value="1"/>
</dbReference>
<evidence type="ECO:0000256" key="2">
    <source>
        <dbReference type="ARBA" id="ARBA00023125"/>
    </source>
</evidence>
<evidence type="ECO:0000313" key="9">
    <source>
        <dbReference type="Proteomes" id="UP000318943"/>
    </source>
</evidence>
<evidence type="ECO:0000256" key="4">
    <source>
        <dbReference type="SAM" id="MobiDB-lite"/>
    </source>
</evidence>
<keyword evidence="1" id="KW-0805">Transcription regulation</keyword>
<evidence type="ECO:0000313" key="8">
    <source>
        <dbReference type="EMBL" id="URF06671.1"/>
    </source>
</evidence>
<dbReference type="GO" id="GO:0045892">
    <property type="term" value="P:negative regulation of DNA-templated transcription"/>
    <property type="evidence" value="ECO:0007669"/>
    <property type="project" value="TreeGrafter"/>
</dbReference>
<dbReference type="EMBL" id="CP097331">
    <property type="protein sequence ID" value="URF06671.1"/>
    <property type="molecule type" value="Genomic_DNA"/>
</dbReference>
<dbReference type="Gene3D" id="3.30.450.40">
    <property type="match status" value="1"/>
</dbReference>
<dbReference type="PANTHER" id="PTHR30136:SF33">
    <property type="entry name" value="TRANSCRIPTIONAL REGULATORY PROTEIN"/>
    <property type="match status" value="1"/>
</dbReference>
<dbReference type="InterPro" id="IPR036388">
    <property type="entry name" value="WH-like_DNA-bd_sf"/>
</dbReference>
<dbReference type="KEGG" id="ccam:M5D45_26645"/>
<dbReference type="Pfam" id="PF09339">
    <property type="entry name" value="HTH_IclR"/>
    <property type="match status" value="1"/>
</dbReference>
<evidence type="ECO:0000259" key="6">
    <source>
        <dbReference type="PROSITE" id="PS51078"/>
    </source>
</evidence>
<dbReference type="Pfam" id="PF01614">
    <property type="entry name" value="IclR_C"/>
    <property type="match status" value="1"/>
</dbReference>
<dbReference type="PROSITE" id="PS51078">
    <property type="entry name" value="ICLR_ED"/>
    <property type="match status" value="1"/>
</dbReference>
<dbReference type="PROSITE" id="PS51077">
    <property type="entry name" value="HTH_ICLR"/>
    <property type="match status" value="1"/>
</dbReference>
<dbReference type="AlphaFoldDB" id="A0AAE9L4H9"/>
<dbReference type="InterPro" id="IPR029016">
    <property type="entry name" value="GAF-like_dom_sf"/>
</dbReference>
<keyword evidence="9" id="KW-1185">Reference proteome</keyword>
<reference evidence="8" key="2">
    <citation type="journal article" date="2022" name="Microbiol. Resour. Announc.">
        <title>Genome Sequence of Cupriavidus campinensis Strain G5, a Member of a Bacterial Consortium Capable of Polyethylene Degradation.</title>
        <authorList>
            <person name="Schneider B."/>
            <person name="Pfeiffer F."/>
            <person name="Dyall-Smith M."/>
            <person name="Kunte H.J."/>
        </authorList>
    </citation>
    <scope>NUCLEOTIDE SEQUENCE</scope>
    <source>
        <strain evidence="8">G5</strain>
    </source>
</reference>
<dbReference type="SUPFAM" id="SSF55781">
    <property type="entry name" value="GAF domain-like"/>
    <property type="match status" value="1"/>
</dbReference>
<sequence>MKRTTSIPQPADAGLLSGGAAHPADGEDRNFVTALGRGLELLRAFGPHDDFLGNAELSRRTGIPRPTVSRLTYTLASLGYLVYVEGQEKYRIGQGALLPGQRYLSGAGIRDIAQPLMQSLAFATDCTVALAAPDRHDMLYLEVCQPRGALVMRLTPGSRLPMATSAIGRAWLAGLAPARRTAVLAELERHHGPRWPGLRAKLDRALRDHARRGFCLAHAEWDRTVSGVAAPVCLQDGAEVLSINIGGASTRLSPEILETNLGPRIRELADTLAARLWQSA</sequence>
<dbReference type="InterPro" id="IPR014757">
    <property type="entry name" value="Tscrpt_reg_IclR_C"/>
</dbReference>
<protein>
    <submittedName>
        <fullName evidence="8">IclR family transcriptional regulator</fullName>
    </submittedName>
</protein>
<dbReference type="Gene3D" id="1.10.10.10">
    <property type="entry name" value="Winged helix-like DNA-binding domain superfamily/Winged helix DNA-binding domain"/>
    <property type="match status" value="1"/>
</dbReference>
<reference evidence="7 9" key="1">
    <citation type="submission" date="2019-05" db="EMBL/GenBank/DDBJ databases">
        <title>Whole genome sequence analysis of Cupriavidus campinensis S14E4C strain.</title>
        <authorList>
            <person name="Abbaszade G."/>
            <person name="Szabo A."/>
            <person name="Toumi M."/>
            <person name="Toth E."/>
        </authorList>
    </citation>
    <scope>NUCLEOTIDE SEQUENCE [LARGE SCALE GENOMIC DNA]</scope>
    <source>
        <strain evidence="7 9">S14E4C</strain>
    </source>
</reference>
<dbReference type="InterPro" id="IPR036390">
    <property type="entry name" value="WH_DNA-bd_sf"/>
</dbReference>
<feature type="domain" description="HTH iclR-type" evidence="5">
    <location>
        <begin position="32"/>
        <end position="94"/>
    </location>
</feature>
<dbReference type="SUPFAM" id="SSF46785">
    <property type="entry name" value="Winged helix' DNA-binding domain"/>
    <property type="match status" value="1"/>
</dbReference>
<dbReference type="RefSeq" id="WP_144196393.1">
    <property type="nucleotide sequence ID" value="NZ_CAJPVH010000056.1"/>
</dbReference>
<organism evidence="8 10">
    <name type="scientific">Cupriavidus campinensis</name>
    <dbReference type="NCBI Taxonomy" id="151783"/>
    <lineage>
        <taxon>Bacteria</taxon>
        <taxon>Pseudomonadati</taxon>
        <taxon>Pseudomonadota</taxon>
        <taxon>Betaproteobacteria</taxon>
        <taxon>Burkholderiales</taxon>
        <taxon>Burkholderiaceae</taxon>
        <taxon>Cupriavidus</taxon>
    </lineage>
</organism>
<evidence type="ECO:0000313" key="10">
    <source>
        <dbReference type="Proteomes" id="UP001056132"/>
    </source>
</evidence>
<keyword evidence="2" id="KW-0238">DNA-binding</keyword>
<dbReference type="InterPro" id="IPR005471">
    <property type="entry name" value="Tscrpt_reg_IclR_N"/>
</dbReference>